<evidence type="ECO:0000256" key="4">
    <source>
        <dbReference type="ARBA" id="ARBA00022989"/>
    </source>
</evidence>
<evidence type="ECO:0000259" key="7">
    <source>
        <dbReference type="Pfam" id="PF13244"/>
    </source>
</evidence>
<dbReference type="Proteomes" id="UP000587760">
    <property type="component" value="Unassembled WGS sequence"/>
</dbReference>
<evidence type="ECO:0000256" key="6">
    <source>
        <dbReference type="SAM" id="Phobius"/>
    </source>
</evidence>
<evidence type="ECO:0000256" key="1">
    <source>
        <dbReference type="ARBA" id="ARBA00004651"/>
    </source>
</evidence>
<keyword evidence="2" id="KW-1003">Cell membrane</keyword>
<dbReference type="InterPro" id="IPR042106">
    <property type="entry name" value="Nuo/plastoQ_OxRdtase_6_NuoJ"/>
</dbReference>
<keyword evidence="4 6" id="KW-1133">Transmembrane helix</keyword>
<gene>
    <name evidence="8" type="ORF">HNR50_003100</name>
</gene>
<dbReference type="EMBL" id="JACHGJ010000006">
    <property type="protein sequence ID" value="MBB6481420.1"/>
    <property type="molecule type" value="Genomic_DNA"/>
</dbReference>
<evidence type="ECO:0000313" key="9">
    <source>
        <dbReference type="Proteomes" id="UP000587760"/>
    </source>
</evidence>
<feature type="transmembrane region" description="Helical" evidence="6">
    <location>
        <begin position="50"/>
        <end position="68"/>
    </location>
</feature>
<evidence type="ECO:0000256" key="2">
    <source>
        <dbReference type="ARBA" id="ARBA00022475"/>
    </source>
</evidence>
<dbReference type="Gene3D" id="1.20.120.1200">
    <property type="entry name" value="NADH-ubiquinone/plastoquinone oxidoreductase chain 6, subunit NuoJ"/>
    <property type="match status" value="1"/>
</dbReference>
<feature type="domain" description="MrpA C-terminal/MbhD" evidence="7">
    <location>
        <begin position="7"/>
        <end position="73"/>
    </location>
</feature>
<organism evidence="8 9">
    <name type="scientific">Spirochaeta isovalerica</name>
    <dbReference type="NCBI Taxonomy" id="150"/>
    <lineage>
        <taxon>Bacteria</taxon>
        <taxon>Pseudomonadati</taxon>
        <taxon>Spirochaetota</taxon>
        <taxon>Spirochaetia</taxon>
        <taxon>Spirochaetales</taxon>
        <taxon>Spirochaetaceae</taxon>
        <taxon>Spirochaeta</taxon>
    </lineage>
</organism>
<comment type="subcellular location">
    <subcellularLocation>
        <location evidence="1">Cell membrane</location>
        <topology evidence="1">Multi-pass membrane protein</topology>
    </subcellularLocation>
</comment>
<accession>A0A841REJ5</accession>
<proteinExistence type="predicted"/>
<dbReference type="Pfam" id="PF13244">
    <property type="entry name" value="MbhD"/>
    <property type="match status" value="1"/>
</dbReference>
<sequence length="78" mass="8501">MTVILLLFILGLGIYTLFTKDLLHSVIALSAISLLSAMLFYILHAPDVAITEAAVGAGVSTIIFVWIIRHTDRKESDS</sequence>
<evidence type="ECO:0000256" key="5">
    <source>
        <dbReference type="ARBA" id="ARBA00023136"/>
    </source>
</evidence>
<comment type="caution">
    <text evidence="8">The sequence shown here is derived from an EMBL/GenBank/DDBJ whole genome shotgun (WGS) entry which is preliminary data.</text>
</comment>
<keyword evidence="9" id="KW-1185">Reference proteome</keyword>
<keyword evidence="5 6" id="KW-0472">Membrane</keyword>
<dbReference type="RefSeq" id="WP_184747668.1">
    <property type="nucleotide sequence ID" value="NZ_JACHGJ010000006.1"/>
</dbReference>
<feature type="transmembrane region" description="Helical" evidence="6">
    <location>
        <begin position="26"/>
        <end position="43"/>
    </location>
</feature>
<evidence type="ECO:0000256" key="3">
    <source>
        <dbReference type="ARBA" id="ARBA00022692"/>
    </source>
</evidence>
<evidence type="ECO:0000313" key="8">
    <source>
        <dbReference type="EMBL" id="MBB6481420.1"/>
    </source>
</evidence>
<dbReference type="InterPro" id="IPR025383">
    <property type="entry name" value="MrpA_C/MbhD"/>
</dbReference>
<reference evidence="8 9" key="1">
    <citation type="submission" date="2020-08" db="EMBL/GenBank/DDBJ databases">
        <title>Genomic Encyclopedia of Type Strains, Phase IV (KMG-IV): sequencing the most valuable type-strain genomes for metagenomic binning, comparative biology and taxonomic classification.</title>
        <authorList>
            <person name="Goeker M."/>
        </authorList>
    </citation>
    <scope>NUCLEOTIDE SEQUENCE [LARGE SCALE GENOMIC DNA]</scope>
    <source>
        <strain evidence="8 9">DSM 2461</strain>
    </source>
</reference>
<name>A0A841REJ5_9SPIO</name>
<dbReference type="AlphaFoldDB" id="A0A841REJ5"/>
<keyword evidence="3 6" id="KW-0812">Transmembrane</keyword>
<protein>
    <submittedName>
        <fullName evidence="8">Putative MnhB-related membrane protein</fullName>
    </submittedName>
</protein>
<dbReference type="GO" id="GO:0005886">
    <property type="term" value="C:plasma membrane"/>
    <property type="evidence" value="ECO:0007669"/>
    <property type="project" value="UniProtKB-SubCell"/>
</dbReference>